<proteinExistence type="predicted"/>
<reference evidence="3 4" key="1">
    <citation type="submission" date="2023-11" db="EMBL/GenBank/DDBJ databases">
        <title>An acidophilic fungus is an integral part of prey digestion in a carnivorous sundew plant.</title>
        <authorList>
            <person name="Tsai I.J."/>
        </authorList>
    </citation>
    <scope>NUCLEOTIDE SEQUENCE [LARGE SCALE GENOMIC DNA]</scope>
    <source>
        <strain evidence="3">169a</strain>
    </source>
</reference>
<dbReference type="InterPro" id="IPR029058">
    <property type="entry name" value="AB_hydrolase_fold"/>
</dbReference>
<dbReference type="PANTHER" id="PTHR34853">
    <property type="match status" value="1"/>
</dbReference>
<dbReference type="PANTHER" id="PTHR34853:SF5">
    <property type="entry name" value="LIP-DOMAIN-CONTAINING PROTEIN-RELATED"/>
    <property type="match status" value="1"/>
</dbReference>
<evidence type="ECO:0000256" key="1">
    <source>
        <dbReference type="ARBA" id="ARBA00022801"/>
    </source>
</evidence>
<evidence type="ECO:0000256" key="2">
    <source>
        <dbReference type="SAM" id="SignalP"/>
    </source>
</evidence>
<accession>A0AAQ3RAA8</accession>
<keyword evidence="4" id="KW-1185">Reference proteome</keyword>
<dbReference type="GO" id="GO:0016042">
    <property type="term" value="P:lipid catabolic process"/>
    <property type="evidence" value="ECO:0007669"/>
    <property type="project" value="InterPro"/>
</dbReference>
<dbReference type="Proteomes" id="UP001303373">
    <property type="component" value="Chromosome 12"/>
</dbReference>
<name>A0AAQ3RAA8_9PEZI</name>
<dbReference type="EMBL" id="CP138591">
    <property type="protein sequence ID" value="WPH03974.1"/>
    <property type="molecule type" value="Genomic_DNA"/>
</dbReference>
<evidence type="ECO:0008006" key="5">
    <source>
        <dbReference type="Google" id="ProtNLM"/>
    </source>
</evidence>
<feature type="signal peptide" evidence="2">
    <location>
        <begin position="1"/>
        <end position="25"/>
    </location>
</feature>
<evidence type="ECO:0000313" key="3">
    <source>
        <dbReference type="EMBL" id="WPH03974.1"/>
    </source>
</evidence>
<dbReference type="Pfam" id="PF03583">
    <property type="entry name" value="LIP"/>
    <property type="match status" value="1"/>
</dbReference>
<dbReference type="Gene3D" id="1.10.260.130">
    <property type="match status" value="1"/>
</dbReference>
<dbReference type="PIRSF" id="PIRSF029171">
    <property type="entry name" value="Esterase_LipA"/>
    <property type="match status" value="1"/>
</dbReference>
<organism evidence="3 4">
    <name type="scientific">Acrodontium crateriforme</name>
    <dbReference type="NCBI Taxonomy" id="150365"/>
    <lineage>
        <taxon>Eukaryota</taxon>
        <taxon>Fungi</taxon>
        <taxon>Dikarya</taxon>
        <taxon>Ascomycota</taxon>
        <taxon>Pezizomycotina</taxon>
        <taxon>Dothideomycetes</taxon>
        <taxon>Dothideomycetidae</taxon>
        <taxon>Mycosphaerellales</taxon>
        <taxon>Teratosphaeriaceae</taxon>
        <taxon>Acrodontium</taxon>
    </lineage>
</organism>
<dbReference type="GO" id="GO:0004806">
    <property type="term" value="F:triacylglycerol lipase activity"/>
    <property type="evidence" value="ECO:0007669"/>
    <property type="project" value="InterPro"/>
</dbReference>
<protein>
    <recommendedName>
        <fullName evidence="5">Triacylglycerol lipase</fullName>
    </recommendedName>
</protein>
<feature type="chain" id="PRO_5042838956" description="Triacylglycerol lipase" evidence="2">
    <location>
        <begin position="26"/>
        <end position="473"/>
    </location>
</feature>
<gene>
    <name evidence="3" type="ORF">R9X50_00685700</name>
</gene>
<dbReference type="SUPFAM" id="SSF53474">
    <property type="entry name" value="alpha/beta-Hydrolases"/>
    <property type="match status" value="1"/>
</dbReference>
<keyword evidence="1" id="KW-0378">Hydrolase</keyword>
<dbReference type="AlphaFoldDB" id="A0AAQ3RAA8"/>
<sequence>MLSSSVNVLTTFVALLSSISSTVNALPTAAVDLSKRATPPSDDPFYVPPVGFEKTAPGTILRERQIISSFFGILPDFVETHQLLYRTTAVNGTPIATVTTIFKPDWPRPDQFISFQTAYDSSAINCSPSYNYQWGAWQDDLISSAEFLFLQAYLLSGWIVAAPDYEGPDAAFGPGKLEGMGTLDGMRAVSNYRSKLGLSKAKPDIVGVGYSGGSIATGWAAAMHSTYASELNIKGWVAGGIPANLTSVINLVDDTLFSGFLPIAIAGLSKPSAYGAKLKPVIDSVLTPKGKALLDFANTQCAVPNILNFFEQSIFSTDVQTLGRGILQEPTVAAVLAENVLGASPDLIPRAPMLMYHAALDEIIPYADAAKLSTQWCDRGVSIDFITYGAGGHIGTEVTSLPDAIDFVENAFDGTTKKGCSAQTKLDSIFDPIALGANLEPVATALIDFFAKIGRNDSGLKSNLALLKTPAQS</sequence>
<keyword evidence="2" id="KW-0732">Signal</keyword>
<dbReference type="InterPro" id="IPR005152">
    <property type="entry name" value="Lipase_secreted"/>
</dbReference>
<evidence type="ECO:0000313" key="4">
    <source>
        <dbReference type="Proteomes" id="UP001303373"/>
    </source>
</evidence>
<dbReference type="Gene3D" id="3.40.50.1820">
    <property type="entry name" value="alpha/beta hydrolase"/>
    <property type="match status" value="1"/>
</dbReference>